<protein>
    <recommendedName>
        <fullName evidence="2">UPF0102 protein ENV52_01570</fullName>
    </recommendedName>
</protein>
<dbReference type="AlphaFoldDB" id="A0A7V6DNQ1"/>
<dbReference type="HAMAP" id="MF_00048">
    <property type="entry name" value="UPF0102"/>
    <property type="match status" value="1"/>
</dbReference>
<organism evidence="3">
    <name type="scientific">Desulfobacca acetoxidans</name>
    <dbReference type="NCBI Taxonomy" id="60893"/>
    <lineage>
        <taxon>Bacteria</taxon>
        <taxon>Pseudomonadati</taxon>
        <taxon>Thermodesulfobacteriota</taxon>
        <taxon>Desulfobaccia</taxon>
        <taxon>Desulfobaccales</taxon>
        <taxon>Desulfobaccaceae</taxon>
        <taxon>Desulfobacca</taxon>
    </lineage>
</organism>
<comment type="similarity">
    <text evidence="1 2">Belongs to the UPF0102 family.</text>
</comment>
<dbReference type="InterPro" id="IPR011335">
    <property type="entry name" value="Restrct_endonuc-II-like"/>
</dbReference>
<dbReference type="PANTHER" id="PTHR34039">
    <property type="entry name" value="UPF0102 PROTEIN YRAN"/>
    <property type="match status" value="1"/>
</dbReference>
<dbReference type="GO" id="GO:0003676">
    <property type="term" value="F:nucleic acid binding"/>
    <property type="evidence" value="ECO:0007669"/>
    <property type="project" value="InterPro"/>
</dbReference>
<dbReference type="NCBIfam" id="NF009150">
    <property type="entry name" value="PRK12497.1-3"/>
    <property type="match status" value="1"/>
</dbReference>
<evidence type="ECO:0000256" key="1">
    <source>
        <dbReference type="ARBA" id="ARBA00006738"/>
    </source>
</evidence>
<dbReference type="PANTHER" id="PTHR34039:SF1">
    <property type="entry name" value="UPF0102 PROTEIN YRAN"/>
    <property type="match status" value="1"/>
</dbReference>
<dbReference type="NCBIfam" id="TIGR00252">
    <property type="entry name" value="YraN family protein"/>
    <property type="match status" value="1"/>
</dbReference>
<dbReference type="Pfam" id="PF02021">
    <property type="entry name" value="UPF0102"/>
    <property type="match status" value="1"/>
</dbReference>
<evidence type="ECO:0000313" key="3">
    <source>
        <dbReference type="EMBL" id="HHS28376.1"/>
    </source>
</evidence>
<proteinExistence type="inferred from homology"/>
<evidence type="ECO:0000256" key="2">
    <source>
        <dbReference type="HAMAP-Rule" id="MF_00048"/>
    </source>
</evidence>
<sequence>MDKQRSLGDRGEDLAAVLLKKQGYKIMERNYRTPLGEIDLIARHGKVLVFIEVKTRASARFGAGQEAVHYGKQARYRKLAEYYLKQNRLGEIAVRFDVVGILWQDGKPQVEVIEGAF</sequence>
<reference evidence="3" key="1">
    <citation type="journal article" date="2020" name="mSystems">
        <title>Genome- and Community-Level Interaction Insights into Carbon Utilization and Element Cycling Functions of Hydrothermarchaeota in Hydrothermal Sediment.</title>
        <authorList>
            <person name="Zhou Z."/>
            <person name="Liu Y."/>
            <person name="Xu W."/>
            <person name="Pan J."/>
            <person name="Luo Z.H."/>
            <person name="Li M."/>
        </authorList>
    </citation>
    <scope>NUCLEOTIDE SEQUENCE [LARGE SCALE GENOMIC DNA]</scope>
    <source>
        <strain evidence="3">SpSt-767</strain>
    </source>
</reference>
<dbReference type="SUPFAM" id="SSF52980">
    <property type="entry name" value="Restriction endonuclease-like"/>
    <property type="match status" value="1"/>
</dbReference>
<comment type="caution">
    <text evidence="3">The sequence shown here is derived from an EMBL/GenBank/DDBJ whole genome shotgun (WGS) entry which is preliminary data.</text>
</comment>
<dbReference type="InterPro" id="IPR011856">
    <property type="entry name" value="tRNA_endonuc-like_dom_sf"/>
</dbReference>
<dbReference type="NCBIfam" id="NF009154">
    <property type="entry name" value="PRK12497.3-3"/>
    <property type="match status" value="1"/>
</dbReference>
<accession>A0A7V6DNQ1</accession>
<name>A0A7V6DNQ1_9BACT</name>
<gene>
    <name evidence="3" type="ORF">ENV52_01570</name>
</gene>
<dbReference type="EMBL" id="DTGR01000025">
    <property type="protein sequence ID" value="HHS28376.1"/>
    <property type="molecule type" value="Genomic_DNA"/>
</dbReference>
<dbReference type="Gene3D" id="3.40.1350.10">
    <property type="match status" value="1"/>
</dbReference>
<dbReference type="InterPro" id="IPR003509">
    <property type="entry name" value="UPF0102_YraN-like"/>
</dbReference>
<dbReference type="CDD" id="cd20736">
    <property type="entry name" value="PoNe_Nuclease"/>
    <property type="match status" value="1"/>
</dbReference>